<feature type="compositionally biased region" description="Polar residues" evidence="1">
    <location>
        <begin position="701"/>
        <end position="711"/>
    </location>
</feature>
<evidence type="ECO:0000256" key="1">
    <source>
        <dbReference type="SAM" id="MobiDB-lite"/>
    </source>
</evidence>
<dbReference type="Pfam" id="PF07793">
    <property type="entry name" value="DUF1631"/>
    <property type="match status" value="1"/>
</dbReference>
<dbReference type="KEGG" id="ome:OLMES_3606"/>
<proteinExistence type="predicted"/>
<gene>
    <name evidence="2" type="ORF">OLMES_3606</name>
</gene>
<feature type="region of interest" description="Disordered" evidence="1">
    <location>
        <begin position="687"/>
        <end position="733"/>
    </location>
</feature>
<dbReference type="Proteomes" id="UP000196027">
    <property type="component" value="Chromosome"/>
</dbReference>
<name>A0A1Y0IE22_9GAMM</name>
<dbReference type="InterPro" id="IPR012434">
    <property type="entry name" value="DUF1631"/>
</dbReference>
<dbReference type="RefSeq" id="WP_087462503.1">
    <property type="nucleotide sequence ID" value="NZ_CP021425.1"/>
</dbReference>
<keyword evidence="3" id="KW-1185">Reference proteome</keyword>
<organism evidence="2 3">
    <name type="scientific">Oleiphilus messinensis</name>
    <dbReference type="NCBI Taxonomy" id="141451"/>
    <lineage>
        <taxon>Bacteria</taxon>
        <taxon>Pseudomonadati</taxon>
        <taxon>Pseudomonadota</taxon>
        <taxon>Gammaproteobacteria</taxon>
        <taxon>Oceanospirillales</taxon>
        <taxon>Oleiphilaceae</taxon>
        <taxon>Oleiphilus</taxon>
    </lineage>
</organism>
<dbReference type="OrthoDB" id="6188167at2"/>
<accession>A0A1Y0IE22</accession>
<dbReference type="AlphaFoldDB" id="A0A1Y0IE22"/>
<feature type="compositionally biased region" description="Polar residues" evidence="1">
    <location>
        <begin position="719"/>
        <end position="733"/>
    </location>
</feature>
<evidence type="ECO:0000313" key="2">
    <source>
        <dbReference type="EMBL" id="ARU57633.1"/>
    </source>
</evidence>
<dbReference type="EMBL" id="CP021425">
    <property type="protein sequence ID" value="ARU57633.1"/>
    <property type="molecule type" value="Genomic_DNA"/>
</dbReference>
<feature type="region of interest" description="Disordered" evidence="1">
    <location>
        <begin position="231"/>
        <end position="272"/>
    </location>
</feature>
<evidence type="ECO:0008006" key="4">
    <source>
        <dbReference type="Google" id="ProtNLM"/>
    </source>
</evidence>
<evidence type="ECO:0000313" key="3">
    <source>
        <dbReference type="Proteomes" id="UP000196027"/>
    </source>
</evidence>
<protein>
    <recommendedName>
        <fullName evidence="4">Thymidine phosphorylase</fullName>
    </recommendedName>
</protein>
<sequence length="828" mass="91064">MAEEKVVNLLDARSNKIEAGFVPLPSVILKLRTDYNEFANKQLGKMFDSADDLLFARADKAGSSTEQAAYFDAMRELRLSRKSFMASYFSSVSDDFSNLSSANSQPNLAVALDAEELSLVEMDEMEEKVAIETMISKVRESAEMALEHLHLRIQSLFPNTVVEPDCIPIGPQRVCKSTAGCLSELEMDIRAKLVVLKLLDQFLVAHLPEFYKAANLLLAKHGVMPDLSGALSQGKSVGSPRKVTSNLSSSNSSPASTDGFAHVDGSSNQGSNMGSQVISADDTFAALRAAIQPGVGGRAAAATTIGDDLESGEVLRALTLAQSHYTQDQSGAVSHGAVLDFRSVIAAQLGMPQEIAHFKAIDNDVINLVSILFEYILGDVQIPDKVRQLIAQLQIPMLKVAMIDKSFFNAKRHPARLLLNEIARASIGWNERLGKGRDQLITKLEGIVEHLTRDFDTDLSVFSQMLEDFEKFVQLEQRRNELISRRIQDAEEGKAKSDEAKKAAETVVAQLLDGRSLPTMLKEVLSDGWTRVLTLHHLKSSDEDNRFDQSRKILEHTLWSISPRPENDARQKLVRMIPKILRALREGLAEVSYSPQNVVKALSELERCHVDALQRLSLPKAEAFKAPAPPADPASTLGQTQDTKRSERQSVSSVTRDFNALQQDKRFQSEQKRLSGELLEELGFSNTESAAPAQDSAPLENLQQNPDSKAQSKAPVPSTPATVDSAPQSGSVSTISPEMVKAWLEKVEHLRVGAWFEYHPEGGDAMKFKLAAVVKSIGKYIFINRNGAKVAEFQKQELAEAFASEQVKLLDDGLIFDRALESIIGSMR</sequence>
<reference evidence="2 3" key="1">
    <citation type="submission" date="2017-05" db="EMBL/GenBank/DDBJ databases">
        <title>Genomic insights into alkan degradation activity of Oleiphilus messinensis.</title>
        <authorList>
            <person name="Kozyavkin S.A."/>
            <person name="Slesarev A.I."/>
            <person name="Golyshin P.N."/>
            <person name="Korzhenkov A."/>
            <person name="Golyshina O.N."/>
            <person name="Toshchakov S.V."/>
        </authorList>
    </citation>
    <scope>NUCLEOTIDE SEQUENCE [LARGE SCALE GENOMIC DNA]</scope>
    <source>
        <strain evidence="2 3">ME102</strain>
    </source>
</reference>
<feature type="region of interest" description="Disordered" evidence="1">
    <location>
        <begin position="624"/>
        <end position="657"/>
    </location>
</feature>